<evidence type="ECO:0000256" key="3">
    <source>
        <dbReference type="ARBA" id="ARBA00004922"/>
    </source>
</evidence>
<dbReference type="GO" id="GO:0051082">
    <property type="term" value="F:unfolded protein binding"/>
    <property type="evidence" value="ECO:0007669"/>
    <property type="project" value="TreeGrafter"/>
</dbReference>
<comment type="similarity">
    <text evidence="4">Belongs to the glycosyltransferase 8 family.</text>
</comment>
<dbReference type="PANTHER" id="PTHR11226">
    <property type="entry name" value="UDP-GLUCOSE GLYCOPROTEIN:GLUCOSYLTRANSFERASE"/>
    <property type="match status" value="1"/>
</dbReference>
<dbReference type="EMBL" id="CAJGYM010000010">
    <property type="protein sequence ID" value="CAD6189361.1"/>
    <property type="molecule type" value="Genomic_DNA"/>
</dbReference>
<evidence type="ECO:0000259" key="16">
    <source>
        <dbReference type="Pfam" id="PF18403"/>
    </source>
</evidence>
<keyword evidence="7 12" id="KW-0732">Signal</keyword>
<dbReference type="Pfam" id="PF18404">
    <property type="entry name" value="Glyco_transf_24"/>
    <property type="match status" value="1"/>
</dbReference>
<accession>A0A8S1H1F1</accession>
<dbReference type="InterPro" id="IPR040497">
    <property type="entry name" value="Glyco_transf_24"/>
</dbReference>
<dbReference type="FunFam" id="3.90.550.10:FF:000004">
    <property type="entry name" value="UDP-glucose glycoprotein glucosyltransferase 1"/>
    <property type="match status" value="1"/>
</dbReference>
<dbReference type="GO" id="GO:0018279">
    <property type="term" value="P:protein N-linked glycosylation via asparagine"/>
    <property type="evidence" value="ECO:0007669"/>
    <property type="project" value="TreeGrafter"/>
</dbReference>
<comment type="cofactor">
    <cofactor evidence="1">
        <name>Ca(2+)</name>
        <dbReference type="ChEBI" id="CHEBI:29108"/>
    </cofactor>
</comment>
<dbReference type="PANTHER" id="PTHR11226:SF0">
    <property type="entry name" value="UDP-GLUCOSE:GLYCOPROTEIN GLUCOSYLTRANSFERASE"/>
    <property type="match status" value="1"/>
</dbReference>
<dbReference type="InterPro" id="IPR040525">
    <property type="entry name" value="UGGT_TRXL_4"/>
</dbReference>
<comment type="function">
    <text evidence="10">Recognizes glycoproteins with minor folding defects. Reglucosylates single N-glycans near the misfolded part of the protein, thus providing quality control for protein folding in the endoplasmic reticulum. Reglucosylated proteins are recognized by calreticulin for recycling to the endoplasmic reticulum and refolding or degradation.</text>
</comment>
<dbReference type="GO" id="GO:0036503">
    <property type="term" value="P:ERAD pathway"/>
    <property type="evidence" value="ECO:0007669"/>
    <property type="project" value="TreeGrafter"/>
</dbReference>
<feature type="chain" id="PRO_5035823098" description="UDP-glucose:glycoprotein glucosyltransferase" evidence="12">
    <location>
        <begin position="20"/>
        <end position="1487"/>
    </location>
</feature>
<evidence type="ECO:0000256" key="10">
    <source>
        <dbReference type="ARBA" id="ARBA00045874"/>
    </source>
</evidence>
<evidence type="ECO:0000256" key="4">
    <source>
        <dbReference type="ARBA" id="ARBA00006351"/>
    </source>
</evidence>
<evidence type="ECO:0008006" key="20">
    <source>
        <dbReference type="Google" id="ProtNLM"/>
    </source>
</evidence>
<keyword evidence="5" id="KW-0328">Glycosyltransferase</keyword>
<dbReference type="Gene3D" id="3.90.550.10">
    <property type="entry name" value="Spore Coat Polysaccharide Biosynthesis Protein SpsA, Chain A"/>
    <property type="match status" value="1"/>
</dbReference>
<feature type="signal peptide" evidence="12">
    <location>
        <begin position="1"/>
        <end position="19"/>
    </location>
</feature>
<dbReference type="InterPro" id="IPR029044">
    <property type="entry name" value="Nucleotide-diphossugar_trans"/>
</dbReference>
<keyword evidence="6" id="KW-0808">Transferase</keyword>
<dbReference type="GO" id="GO:0003980">
    <property type="term" value="F:UDP-glucose:glycoprotein glucosyltransferase activity"/>
    <property type="evidence" value="ECO:0007669"/>
    <property type="project" value="InterPro"/>
</dbReference>
<name>A0A8S1H1F1_9PELO</name>
<comment type="subcellular location">
    <subcellularLocation>
        <location evidence="2">Endoplasmic reticulum lumen</location>
    </subcellularLocation>
</comment>
<evidence type="ECO:0000256" key="12">
    <source>
        <dbReference type="SAM" id="SignalP"/>
    </source>
</evidence>
<evidence type="ECO:0000256" key="6">
    <source>
        <dbReference type="ARBA" id="ARBA00022679"/>
    </source>
</evidence>
<feature type="domain" description="UGGT thioredoxin-like" evidence="13">
    <location>
        <begin position="38"/>
        <end position="206"/>
    </location>
</feature>
<dbReference type="Pfam" id="PF18401">
    <property type="entry name" value="Thioredoxin_13"/>
    <property type="match status" value="1"/>
</dbReference>
<evidence type="ECO:0000313" key="18">
    <source>
        <dbReference type="EMBL" id="CAD6189361.1"/>
    </source>
</evidence>
<organism evidence="18 19">
    <name type="scientific">Caenorhabditis auriculariae</name>
    <dbReference type="NCBI Taxonomy" id="2777116"/>
    <lineage>
        <taxon>Eukaryota</taxon>
        <taxon>Metazoa</taxon>
        <taxon>Ecdysozoa</taxon>
        <taxon>Nematoda</taxon>
        <taxon>Chromadorea</taxon>
        <taxon>Rhabditida</taxon>
        <taxon>Rhabditina</taxon>
        <taxon>Rhabditomorpha</taxon>
        <taxon>Rhabditoidea</taxon>
        <taxon>Rhabditidae</taxon>
        <taxon>Peloderinae</taxon>
        <taxon>Caenorhabditis</taxon>
    </lineage>
</organism>
<evidence type="ECO:0000256" key="9">
    <source>
        <dbReference type="ARBA" id="ARBA00023180"/>
    </source>
</evidence>
<evidence type="ECO:0000259" key="15">
    <source>
        <dbReference type="Pfam" id="PF18402"/>
    </source>
</evidence>
<dbReference type="SUPFAM" id="SSF53448">
    <property type="entry name" value="Nucleotide-diphospho-sugar transferases"/>
    <property type="match status" value="1"/>
</dbReference>
<sequence length="1487" mass="168286">MLIIKKLSLITLAVGFAYGQSQPKAVFASLNAKWNATSLLSEASDALYWKFVDTVTKASSSIDLESLTEEKKYEFIIKQSAKLLNPSTIDLLKFSLGLRQYSPTVQLFQQIGSEYGEIKCRAFFVAHELTGCTVDELNEVFKKDDLKGPETILSADHVYPLGKTSPVTVVVYGEIGNTDFAKLFAAATSLAKANKIKLVHRPFSRRLSANQVSLSGYGVELAIKNTEYKAEDDSNKKQEEEPEEENLHGFNFKLLKKLHSDVAESLDSFRMHLKEVDELAPLKNWQVQDLSYQAAQKILNEDSDNALAMLTQLSQNFPLHARSLSRVAVNNKMRKEVEANQNSLQEIGVDAGECALFLNGINFDVDSLDLFQLVETLKQEDKLATGFYNLGVNREYLSVLVGLDMSDEKITYAVDYRDAYPFFINNLDTDKRYKQWGNSVRLMLQPYYPGMIRPIARNLFTLVFVVDPTEKESRNLMKIAHSFFRHEVPLRIGIVFAVNADKEVSGLDDAGVALLNIFNYFSIDSSNEEALKIVNEFLDIFRDTTFTVEDVKKYFTKRNSDLSFEDVCGPKSDYDNGRSAGAQFLKRSGLNKAPKVLLNGYPLEDAGIKGDSIEEAVMTEVMKITPKIQKAVMEGRLQDRGNVANWLLDQKDVMPKINDRILNAPSEKRYVDLFSGKQCEAKTLTQFNALTAEDKGSCVMDKMKYVQKSTESDITTPITLWIAADLENKEGRELVYNSLQSLKSSSKIRIGLLMNPADEKKTCEGNSISSYVQAAFRLLPTSQAKALVSKLVKEEFARDFISGKLKFEEIAVGGMNIERFLKEKKLFTCDRIQMESKYLTEVVGLEIGQRAVIANGMIIGPLESGEGMDDSDFKLLEKLLISRGSETLAKHIDKWEVEKENGKSSDLVLSSFTLVGKYANAKKRTWVVLKNDKNSVVTLNSVDKDRAAMDVVAVVDPLTPSAQKLAPILEVIRKITNSDIKVVMNPKGKLSELPIKRFYRYVAPAEVQFDQKGEMSPNVVRFEGLPKKQLLTMSLHAPDSWMVEAVFAKYDLDNIKLEQVESDVVAVFSLEHLLLEGQCFDEVSGQPPRGLQFVLGTPSNPSQFDTIVMANLGYFQLKATPGAWQLQLRDGRSKEIYQISSHVGTEPTKDQIVRVVIDSFSGKSIRVRVSKLPGMEDRNVLSDDGEDGIWSSLSSFVADREKNEKINVFSLASGHLYERFMRIMILSVMKNTKSPVKFWLLKNYLSPQFKESLPLMAEHYGFEYALVEYKWPRWLHNQKEKHRIMWGYKILFLDVLFPLDVSKIIFVDADQVVRSDLMELMKFDLGGAPYGYVPFCDSRKEMDGFRFWKQGYWANHLAGRRYHISALYVIDLQKFRQIAAGDRLRGQYQGLSSDPNSLSNLDQDLPNNMIHQVKIKSLPQEWLWCETWCDDSSKRSAKTIDLCNNPLTKEPKLDSAVRIIPEWKEYDEEVKSVIYGSDTASKNHEEL</sequence>
<keyword evidence="8" id="KW-0256">Endoplasmic reticulum</keyword>
<dbReference type="InterPro" id="IPR040694">
    <property type="entry name" value="UGGT_TRXL_2"/>
</dbReference>
<reference evidence="18" key="1">
    <citation type="submission" date="2020-10" db="EMBL/GenBank/DDBJ databases">
        <authorList>
            <person name="Kikuchi T."/>
        </authorList>
    </citation>
    <scope>NUCLEOTIDE SEQUENCE</scope>
    <source>
        <strain evidence="18">NKZ352</strain>
    </source>
</reference>
<evidence type="ECO:0000259" key="14">
    <source>
        <dbReference type="Pfam" id="PF18401"/>
    </source>
</evidence>
<evidence type="ECO:0000256" key="8">
    <source>
        <dbReference type="ARBA" id="ARBA00022824"/>
    </source>
</evidence>
<dbReference type="GO" id="GO:0005788">
    <property type="term" value="C:endoplasmic reticulum lumen"/>
    <property type="evidence" value="ECO:0007669"/>
    <property type="project" value="UniProtKB-SubCell"/>
</dbReference>
<dbReference type="Pfam" id="PF18402">
    <property type="entry name" value="Thioredoxin_14"/>
    <property type="match status" value="1"/>
</dbReference>
<evidence type="ECO:0000256" key="5">
    <source>
        <dbReference type="ARBA" id="ARBA00022676"/>
    </source>
</evidence>
<dbReference type="Proteomes" id="UP000835052">
    <property type="component" value="Unassembled WGS sequence"/>
</dbReference>
<evidence type="ECO:0000256" key="7">
    <source>
        <dbReference type="ARBA" id="ARBA00022729"/>
    </source>
</evidence>
<dbReference type="OrthoDB" id="27683at2759"/>
<comment type="pathway">
    <text evidence="3">Protein modification; protein glycosylation.</text>
</comment>
<evidence type="ECO:0000313" key="19">
    <source>
        <dbReference type="Proteomes" id="UP000835052"/>
    </source>
</evidence>
<dbReference type="Pfam" id="PF18403">
    <property type="entry name" value="Thioredoxin_15"/>
    <property type="match status" value="1"/>
</dbReference>
<feature type="domain" description="UGGT thioredoxin-like" evidence="14">
    <location>
        <begin position="275"/>
        <end position="401"/>
    </location>
</feature>
<dbReference type="Pfam" id="PF18400">
    <property type="entry name" value="Thioredoxin_12"/>
    <property type="match status" value="1"/>
</dbReference>
<protein>
    <recommendedName>
        <fullName evidence="20">UDP-glucose:glycoprotein glucosyltransferase</fullName>
    </recommendedName>
</protein>
<keyword evidence="9" id="KW-0325">Glycoprotein</keyword>
<comment type="catalytic activity">
    <reaction evidence="11">
        <text>N(4)-(alpha-D-Man-(1-&gt;2)-alpha-D-Man-(1-&gt;2)-alpha-D-Man-(1-&gt;3)-[alpha-D-Man-(1-&gt;2)-alpha-D-Man-(1-&gt;3)-[alpha-D-Man-(1-&gt;2)-alpha-D-Man-(1-&gt;6)]-alpha-D-Man-(1-&gt;6)]-beta-D-Man-(1-&gt;4)-beta-D-GlcNAc-(1-&gt;4)-beta-D-GlcNAc)-L-asparaginyl-[protein] (N-glucan mannose isomer 9A1,2,3B1,2,3) + UDP-alpha-D-glucose = N(4)-(alpha-D-Glc-(1-&gt;3)-alpha-D-Man-(1-&gt;2)-alpha-D-Man-(1-&gt;2)-alpha-D-Man-(1-&gt;3)-[alpha-D-Man-(1-&gt;2)-alpha-D-Man-(1-&gt;3)-[alpha-D-Man-(1-&gt;2)-alpha-D-Man-(1-&gt;6)]-alpha-D-Man-(1-&gt;6)]-beta-D-Man-(1-&gt;4)-beta-D-GlcNAc-(1-&gt;4)-beta-D-GlcNAc)-L-asparaginyl-[protein] + UDP + H(+)</text>
        <dbReference type="Rhea" id="RHEA:61304"/>
        <dbReference type="Rhea" id="RHEA-COMP:14356"/>
        <dbReference type="Rhea" id="RHEA-COMP:14357"/>
        <dbReference type="ChEBI" id="CHEBI:15378"/>
        <dbReference type="ChEBI" id="CHEBI:58223"/>
        <dbReference type="ChEBI" id="CHEBI:58885"/>
        <dbReference type="ChEBI" id="CHEBI:59080"/>
        <dbReference type="ChEBI" id="CHEBI:139493"/>
    </reaction>
</comment>
<evidence type="ECO:0000256" key="11">
    <source>
        <dbReference type="ARBA" id="ARBA00048456"/>
    </source>
</evidence>
<dbReference type="Pfam" id="PF06427">
    <property type="entry name" value="UDP-g_GGTase"/>
    <property type="match status" value="1"/>
</dbReference>
<dbReference type="InterPro" id="IPR040692">
    <property type="entry name" value="UGGT_TRXL_3"/>
</dbReference>
<feature type="domain" description="UDP-glucose:glycoprotein glucosyltransferase thioredoxin-like" evidence="16">
    <location>
        <begin position="687"/>
        <end position="910"/>
    </location>
</feature>
<evidence type="ECO:0000259" key="17">
    <source>
        <dbReference type="Pfam" id="PF18404"/>
    </source>
</evidence>
<keyword evidence="19" id="KW-1185">Reference proteome</keyword>
<dbReference type="InterPro" id="IPR040693">
    <property type="entry name" value="UGGT_TRXL_1"/>
</dbReference>
<proteinExistence type="inferred from homology"/>
<feature type="domain" description="UGGT thioredoxin-like" evidence="15">
    <location>
        <begin position="414"/>
        <end position="661"/>
    </location>
</feature>
<dbReference type="InterPro" id="IPR009448">
    <property type="entry name" value="UDP-g_GGtrans"/>
</dbReference>
<dbReference type="CDD" id="cd06432">
    <property type="entry name" value="GT8_HUGT1_C_like"/>
    <property type="match status" value="1"/>
</dbReference>
<gene>
    <name evidence="18" type="ORF">CAUJ_LOCUS5280</name>
</gene>
<evidence type="ECO:0000256" key="1">
    <source>
        <dbReference type="ARBA" id="ARBA00001913"/>
    </source>
</evidence>
<evidence type="ECO:0000259" key="13">
    <source>
        <dbReference type="Pfam" id="PF18400"/>
    </source>
</evidence>
<comment type="caution">
    <text evidence="18">The sequence shown here is derived from an EMBL/GenBank/DDBJ whole genome shotgun (WGS) entry which is preliminary data.</text>
</comment>
<evidence type="ECO:0000256" key="2">
    <source>
        <dbReference type="ARBA" id="ARBA00004319"/>
    </source>
</evidence>
<feature type="domain" description="Glucosyltransferase 24 catalytic" evidence="17">
    <location>
        <begin position="1206"/>
        <end position="1472"/>
    </location>
</feature>